<accession>A0A8G2FW35</accession>
<evidence type="ECO:0000313" key="1">
    <source>
        <dbReference type="EMBL" id="SMD30534.1"/>
    </source>
</evidence>
<proteinExistence type="predicted"/>
<dbReference type="SUPFAM" id="SSF51905">
    <property type="entry name" value="FAD/NAD(P)-binding domain"/>
    <property type="match status" value="1"/>
</dbReference>
<dbReference type="AlphaFoldDB" id="A0A8G2FW35"/>
<comment type="caution">
    <text evidence="1">The sequence shown here is derived from an EMBL/GenBank/DDBJ whole genome shotgun (WGS) entry which is preliminary data.</text>
</comment>
<reference evidence="1 2" key="1">
    <citation type="submission" date="2017-04" db="EMBL/GenBank/DDBJ databases">
        <authorList>
            <person name="Varghese N."/>
            <person name="Submissions S."/>
        </authorList>
    </citation>
    <scope>NUCLEOTIDE SEQUENCE [LARGE SCALE GENOMIC DNA]</scope>
    <source>
        <strain evidence="1 2">DSM 9789</strain>
    </source>
</reference>
<dbReference type="InterPro" id="IPR052541">
    <property type="entry name" value="SQRD"/>
</dbReference>
<dbReference type="PANTHER" id="PTHR43755:SF1">
    <property type="entry name" value="FAD-DEPENDENT PYRIDINE NUCLEOTIDE-DISULPHIDE OXIDOREDUCTASE"/>
    <property type="match status" value="1"/>
</dbReference>
<evidence type="ECO:0000313" key="2">
    <source>
        <dbReference type="Proteomes" id="UP000192315"/>
    </source>
</evidence>
<dbReference type="Gene3D" id="3.50.50.100">
    <property type="match status" value="2"/>
</dbReference>
<dbReference type="PANTHER" id="PTHR43755">
    <property type="match status" value="1"/>
</dbReference>
<sequence>MNFDVVVLGSGYSGLNAFYNIKSKSKVLISNKKYLNYYKSHGYKRIELKNILNENVIDIKFEENLVKTDKNEYNYKNLVIALGCSRTDQIRFLEYLENQDNISLASENDFDDYILIQELFYLKYLGKNVKYHGNYMNFLGNRISSAIKSIMDRNGIEFSERYDFKIPKCMPNPLFKDFLRTDSKFRLNNNVYAIGDVIDSWPKLGELSMRHGRYVADLINGLNYEFKPVFINIIDTYNGSAFRIKSTRPWNGNTERISKGIYVHYMKEFLHYYYKIRRGKMGFLTYI</sequence>
<dbReference type="RefSeq" id="WP_084272479.1">
    <property type="nucleotide sequence ID" value="NZ_FWYE01000001.1"/>
</dbReference>
<gene>
    <name evidence="1" type="ORF">SAMN02745355_0422</name>
</gene>
<name>A0A8G2FW35_PICTO</name>
<dbReference type="InterPro" id="IPR036188">
    <property type="entry name" value="FAD/NAD-bd_sf"/>
</dbReference>
<organism evidence="1 2">
    <name type="scientific">Picrophilus torridus (strain ATCC 700027 / DSM 9790 / JCM 10055 / NBRC 100828 / KAW 2/3)</name>
    <dbReference type="NCBI Taxonomy" id="1122961"/>
    <lineage>
        <taxon>Archaea</taxon>
        <taxon>Methanobacteriati</taxon>
        <taxon>Thermoplasmatota</taxon>
        <taxon>Thermoplasmata</taxon>
        <taxon>Thermoplasmatales</taxon>
        <taxon>Picrophilaceae</taxon>
        <taxon>Picrophilus</taxon>
    </lineage>
</organism>
<dbReference type="EMBL" id="FWYE01000001">
    <property type="protein sequence ID" value="SMD30534.1"/>
    <property type="molecule type" value="Genomic_DNA"/>
</dbReference>
<protein>
    <submittedName>
        <fullName evidence="1">NADH dehydrogenase, FAD-containing subunit</fullName>
    </submittedName>
</protein>
<keyword evidence="2" id="KW-1185">Reference proteome</keyword>
<dbReference type="Proteomes" id="UP000192315">
    <property type="component" value="Unassembled WGS sequence"/>
</dbReference>